<dbReference type="Proteomes" id="UP000649617">
    <property type="component" value="Unassembled WGS sequence"/>
</dbReference>
<evidence type="ECO:0000259" key="3">
    <source>
        <dbReference type="Pfam" id="PF13538"/>
    </source>
</evidence>
<feature type="domain" description="NERD" evidence="1">
    <location>
        <begin position="18"/>
        <end position="111"/>
    </location>
</feature>
<dbReference type="InterPro" id="IPR011528">
    <property type="entry name" value="NERD"/>
</dbReference>
<dbReference type="EMBL" id="CAJNIZ010011112">
    <property type="protein sequence ID" value="CAE7311414.1"/>
    <property type="molecule type" value="Genomic_DNA"/>
</dbReference>
<evidence type="ECO:0000313" key="4">
    <source>
        <dbReference type="EMBL" id="CAE7311414.1"/>
    </source>
</evidence>
<organism evidence="4 5">
    <name type="scientific">Symbiodinium pilosum</name>
    <name type="common">Dinoflagellate</name>
    <dbReference type="NCBI Taxonomy" id="2952"/>
    <lineage>
        <taxon>Eukaryota</taxon>
        <taxon>Sar</taxon>
        <taxon>Alveolata</taxon>
        <taxon>Dinophyceae</taxon>
        <taxon>Suessiales</taxon>
        <taxon>Symbiodiniaceae</taxon>
        <taxon>Symbiodinium</taxon>
    </lineage>
</organism>
<feature type="domain" description="DUF2779" evidence="2">
    <location>
        <begin position="812"/>
        <end position="934"/>
    </location>
</feature>
<dbReference type="Pfam" id="PF11074">
    <property type="entry name" value="DUF2779"/>
    <property type="match status" value="1"/>
</dbReference>
<reference evidence="4" key="1">
    <citation type="submission" date="2021-02" db="EMBL/GenBank/DDBJ databases">
        <authorList>
            <person name="Dougan E. K."/>
            <person name="Rhodes N."/>
            <person name="Thang M."/>
            <person name="Chan C."/>
        </authorList>
    </citation>
    <scope>NUCLEOTIDE SEQUENCE</scope>
</reference>
<accession>A0A812NHN2</accession>
<dbReference type="AlphaFoldDB" id="A0A812NHN2"/>
<keyword evidence="5" id="KW-1185">Reference proteome</keyword>
<dbReference type="SUPFAM" id="SSF52540">
    <property type="entry name" value="P-loop containing nucleoside triphosphate hydrolases"/>
    <property type="match status" value="1"/>
</dbReference>
<gene>
    <name evidence="4" type="ORF">SPIL2461_LOCUS7051</name>
</gene>
<proteinExistence type="predicted"/>
<dbReference type="Pfam" id="PF08378">
    <property type="entry name" value="NERD"/>
    <property type="match status" value="1"/>
</dbReference>
<dbReference type="Gene3D" id="3.40.50.300">
    <property type="entry name" value="P-loop containing nucleotide triphosphate hydrolases"/>
    <property type="match status" value="2"/>
</dbReference>
<evidence type="ECO:0000259" key="2">
    <source>
        <dbReference type="Pfam" id="PF11074"/>
    </source>
</evidence>
<evidence type="ECO:0000313" key="5">
    <source>
        <dbReference type="Proteomes" id="UP000649617"/>
    </source>
</evidence>
<protein>
    <submittedName>
        <fullName evidence="4">Uncharacterized protein</fullName>
    </submittedName>
</protein>
<feature type="domain" description="UvrD-like helicase C-terminal" evidence="3">
    <location>
        <begin position="486"/>
        <end position="531"/>
    </location>
</feature>
<dbReference type="InterPro" id="IPR027785">
    <property type="entry name" value="UvrD-like_helicase_C"/>
</dbReference>
<sequence>MARLYPTDAFECNPDSQHAAELKTLKLLASNLPNDYAVFHSQHWSNAGAKFTQFGEIDFIIVNQSGQVLAIEQKNGALQETEDGLVKHYGQKRKSVNTQIQRNIGGIMSKFSTQHGNDAKLDIDYLIYCPDHRVVSINGAGVDMCRTVDHASRENLTDRITQLLTPGSDEDTGMRDRVLQFFSHTLHIAPDVGAFVDAQHQTYTRMLEGLSEVIDHLDFSPFRLRVVGTAGCGKTQLTLQQSSRLVEQGRRVLQLCFNRPLADKMRRLAPAGVEVDTYYGFCKSTLESLGTKVSDPTSDDPDYWRRIQEQLMTQLIPDDALYDALIVDEGQDFLQEWWDILELFLKPNATVLWLEDPLQNLRKNPPVELPGFVAYREKCNFRTPATIAPFIKSVLGVDFNQKNQLPGLGVRTEALKDSAHLVKAVAHRINELVKMGFNQSQIAIVSCRGIQSSALAEATKVGPYALKRFTGEYCNGEQIYTDGDITFESIYRFKGQQAPAVILVDLDARLDQSEVRRHILYCGMTRATVRLELLYTEDCPWAVNHPELITNSANTEASFEVGHEVGDIAVQLYGEGRGTYIKYEQGMPAAVAQTQALMQTGPDEPIFEATFEYAGVLVRVDVLLPDGKGWKIVEVKSSTKIKDEHYWDCAIQAWVFQQLGYSLTSIALAHINNQYVYNGQQDYRGLLQETDLSMEVAELVPQVPDLIAKAQDTLKAKEPEIGVGQHCTKPYDCPFLNHCWPSDTRYPIRGLGGSKKTLSKLVNDGICDITEIPTDKLTNAKHQRIHRITLTGEPELLPCAAEFVANLDYPRYYLDFETIGPAVPIWAGTRPYQALPIQWSCHIEQAPGEMRHAEFLDLSGEPPMRALAEAMIHTLGTKGPILMYTSYEQRVILGLADAHPDLADPLNALVGRLVDLAPVARDNYYHPDMMGSWSIKAVLPTIDAEMDYAKLEGINQGQAASAGFIEAIDVNTPTQRVEELKTELLKYCRFDTEAMVRLVEHFGQAS</sequence>
<name>A0A812NHN2_SYMPI</name>
<evidence type="ECO:0000259" key="1">
    <source>
        <dbReference type="Pfam" id="PF08378"/>
    </source>
</evidence>
<dbReference type="InterPro" id="IPR027417">
    <property type="entry name" value="P-loop_NTPase"/>
</dbReference>
<comment type="caution">
    <text evidence="4">The sequence shown here is derived from an EMBL/GenBank/DDBJ whole genome shotgun (WGS) entry which is preliminary data.</text>
</comment>
<dbReference type="Pfam" id="PF13538">
    <property type="entry name" value="UvrD_C_2"/>
    <property type="match status" value="1"/>
</dbReference>
<dbReference type="OrthoDB" id="6052143at2759"/>
<dbReference type="InterPro" id="IPR021301">
    <property type="entry name" value="DUF2779"/>
</dbReference>